<gene>
    <name evidence="1" type="ORF">MAR_003922</name>
</gene>
<reference evidence="1" key="1">
    <citation type="submission" date="2022-11" db="EMBL/GenBank/DDBJ databases">
        <title>Centuries of genome instability and evolution in soft-shell clam transmissible cancer (bioRxiv).</title>
        <authorList>
            <person name="Hart S.F.M."/>
            <person name="Yonemitsu M.A."/>
            <person name="Giersch R.M."/>
            <person name="Beal B.F."/>
            <person name="Arriagada G."/>
            <person name="Davis B.W."/>
            <person name="Ostrander E.A."/>
            <person name="Goff S.P."/>
            <person name="Metzger M.J."/>
        </authorList>
    </citation>
    <scope>NUCLEOTIDE SEQUENCE</scope>
    <source>
        <strain evidence="1">MELC-2E11</strain>
        <tissue evidence="1">Siphon/mantle</tissue>
    </source>
</reference>
<organism evidence="1 2">
    <name type="scientific">Mya arenaria</name>
    <name type="common">Soft-shell clam</name>
    <dbReference type="NCBI Taxonomy" id="6604"/>
    <lineage>
        <taxon>Eukaryota</taxon>
        <taxon>Metazoa</taxon>
        <taxon>Spiralia</taxon>
        <taxon>Lophotrochozoa</taxon>
        <taxon>Mollusca</taxon>
        <taxon>Bivalvia</taxon>
        <taxon>Autobranchia</taxon>
        <taxon>Heteroconchia</taxon>
        <taxon>Euheterodonta</taxon>
        <taxon>Imparidentia</taxon>
        <taxon>Neoheterodontei</taxon>
        <taxon>Myida</taxon>
        <taxon>Myoidea</taxon>
        <taxon>Myidae</taxon>
        <taxon>Mya</taxon>
    </lineage>
</organism>
<sequence>MIGDILEGKEKSKLVLIKGADVEQVAALLHADLHDNHSLTLLEHLATTIINVMQPKMDQFLMAANILHKRLSGKVVRITEHFNVDEDYRMCDVTELKSVADIQATSEPPQESKKQLKRYLATEYQIECPESSLDPIGKKLEL</sequence>
<keyword evidence="2" id="KW-1185">Reference proteome</keyword>
<dbReference type="Proteomes" id="UP001164746">
    <property type="component" value="Chromosome 9"/>
</dbReference>
<proteinExistence type="predicted"/>
<dbReference type="EMBL" id="CP111020">
    <property type="protein sequence ID" value="WAR13817.1"/>
    <property type="molecule type" value="Genomic_DNA"/>
</dbReference>
<evidence type="ECO:0000313" key="1">
    <source>
        <dbReference type="EMBL" id="WAR13817.1"/>
    </source>
</evidence>
<evidence type="ECO:0000313" key="2">
    <source>
        <dbReference type="Proteomes" id="UP001164746"/>
    </source>
</evidence>
<accession>A0ABY7EX33</accession>
<name>A0ABY7EX33_MYAAR</name>
<protein>
    <submittedName>
        <fullName evidence="1">Uncharacterized protein</fullName>
    </submittedName>
</protein>